<proteinExistence type="predicted"/>
<dbReference type="OrthoDB" id="5900007at2759"/>
<evidence type="ECO:0000313" key="1">
    <source>
        <dbReference type="Proteomes" id="UP000025227"/>
    </source>
</evidence>
<dbReference type="Proteomes" id="UP000025227">
    <property type="component" value="Unplaced"/>
</dbReference>
<keyword evidence="1" id="KW-1185">Reference proteome</keyword>
<dbReference type="WBParaSite" id="HCON_00170990-00001">
    <property type="protein sequence ID" value="HCON_00170990-00001"/>
    <property type="gene ID" value="HCON_00170990"/>
</dbReference>
<evidence type="ECO:0000313" key="2">
    <source>
        <dbReference type="WBParaSite" id="HCON_00170990-00001"/>
    </source>
</evidence>
<name>A0A7I4Z1X1_HAECO</name>
<organism evidence="1 2">
    <name type="scientific">Haemonchus contortus</name>
    <name type="common">Barber pole worm</name>
    <dbReference type="NCBI Taxonomy" id="6289"/>
    <lineage>
        <taxon>Eukaryota</taxon>
        <taxon>Metazoa</taxon>
        <taxon>Ecdysozoa</taxon>
        <taxon>Nematoda</taxon>
        <taxon>Chromadorea</taxon>
        <taxon>Rhabditida</taxon>
        <taxon>Rhabditina</taxon>
        <taxon>Rhabditomorpha</taxon>
        <taxon>Strongyloidea</taxon>
        <taxon>Trichostrongylidae</taxon>
        <taxon>Haemonchus</taxon>
    </lineage>
</organism>
<protein>
    <submittedName>
        <fullName evidence="2">DUF3475 domain-containing protein</fullName>
    </submittedName>
</protein>
<dbReference type="AlphaFoldDB" id="A0A7I4Z1X1"/>
<sequence length="105" mass="11630">MDVAIVPSFNTGSDHRLLRGRFHLDRGLMRLTRIRSRQLCPTMLDGDAVASLAKEELFEAMDDIDAGYDDLGQTVTAIANSCRSVAPNHSSRRISASTRALLEKR</sequence>
<reference evidence="2" key="1">
    <citation type="submission" date="2020-12" db="UniProtKB">
        <authorList>
            <consortium name="WormBaseParasite"/>
        </authorList>
    </citation>
    <scope>IDENTIFICATION</scope>
    <source>
        <strain evidence="2">MHco3</strain>
    </source>
</reference>
<accession>A0A7I4Z1X1</accession>